<proteinExistence type="predicted"/>
<comment type="caution">
    <text evidence="1">The sequence shown here is derived from an EMBL/GenBank/DDBJ whole genome shotgun (WGS) entry which is preliminary data.</text>
</comment>
<gene>
    <name evidence="1" type="ORF">PVAP13_5NG647200</name>
</gene>
<evidence type="ECO:0000313" key="2">
    <source>
        <dbReference type="Proteomes" id="UP000823388"/>
    </source>
</evidence>
<dbReference type="EMBL" id="CM029046">
    <property type="protein sequence ID" value="KAG2594457.1"/>
    <property type="molecule type" value="Genomic_DNA"/>
</dbReference>
<accession>A0A8T0S8A3</accession>
<name>A0A8T0S8A3_PANVG</name>
<evidence type="ECO:0000313" key="1">
    <source>
        <dbReference type="EMBL" id="KAG2594457.1"/>
    </source>
</evidence>
<reference evidence="1" key="1">
    <citation type="submission" date="2020-05" db="EMBL/GenBank/DDBJ databases">
        <title>WGS assembly of Panicum virgatum.</title>
        <authorList>
            <person name="Lovell J.T."/>
            <person name="Jenkins J."/>
            <person name="Shu S."/>
            <person name="Juenger T.E."/>
            <person name="Schmutz J."/>
        </authorList>
    </citation>
    <scope>NUCLEOTIDE SEQUENCE</scope>
    <source>
        <strain evidence="1">AP13</strain>
    </source>
</reference>
<organism evidence="1 2">
    <name type="scientific">Panicum virgatum</name>
    <name type="common">Blackwell switchgrass</name>
    <dbReference type="NCBI Taxonomy" id="38727"/>
    <lineage>
        <taxon>Eukaryota</taxon>
        <taxon>Viridiplantae</taxon>
        <taxon>Streptophyta</taxon>
        <taxon>Embryophyta</taxon>
        <taxon>Tracheophyta</taxon>
        <taxon>Spermatophyta</taxon>
        <taxon>Magnoliopsida</taxon>
        <taxon>Liliopsida</taxon>
        <taxon>Poales</taxon>
        <taxon>Poaceae</taxon>
        <taxon>PACMAD clade</taxon>
        <taxon>Panicoideae</taxon>
        <taxon>Panicodae</taxon>
        <taxon>Paniceae</taxon>
        <taxon>Panicinae</taxon>
        <taxon>Panicum</taxon>
        <taxon>Panicum sect. Hiantes</taxon>
    </lineage>
</organism>
<dbReference type="Proteomes" id="UP000823388">
    <property type="component" value="Chromosome 5N"/>
</dbReference>
<protein>
    <submittedName>
        <fullName evidence="1">Uncharacterized protein</fullName>
    </submittedName>
</protein>
<sequence>MYKWFWRREVLFWVCCYRQREATPSIGFRLGDLKGEVAIRREEKSRREEIIMASQICCHNTLIKTDRW</sequence>
<keyword evidence="2" id="KW-1185">Reference proteome</keyword>
<dbReference type="AlphaFoldDB" id="A0A8T0S8A3"/>